<keyword evidence="3" id="KW-1185">Reference proteome</keyword>
<reference evidence="2 3" key="1">
    <citation type="journal article" date="2012" name="J. Bacteriol.">
        <title>Draft Genome Sequence of Cecembia lonarensis Strain LW9T, Isolated from Lonar Lake, a Haloalkaline Lake in India.</title>
        <authorList>
            <person name="Shivaji S."/>
            <person name="Ara S."/>
            <person name="Singh A."/>
            <person name="Pinnaka A.K."/>
        </authorList>
    </citation>
    <scope>NUCLEOTIDE SEQUENCE [LARGE SCALE GENOMIC DNA]</scope>
    <source>
        <strain evidence="2 3">LW9</strain>
    </source>
</reference>
<evidence type="ECO:0000313" key="2">
    <source>
        <dbReference type="EMBL" id="EKB47587.1"/>
    </source>
</evidence>
<protein>
    <submittedName>
        <fullName evidence="2">Putative nucleic acid-binding protein with PIN domain</fullName>
    </submittedName>
</protein>
<dbReference type="EMBL" id="AMGM01000110">
    <property type="protein sequence ID" value="EKB47587.1"/>
    <property type="molecule type" value="Genomic_DNA"/>
</dbReference>
<dbReference type="AlphaFoldDB" id="K1L673"/>
<evidence type="ECO:0000259" key="1">
    <source>
        <dbReference type="Pfam" id="PF01850"/>
    </source>
</evidence>
<dbReference type="RefSeq" id="WP_009186831.1">
    <property type="nucleotide sequence ID" value="NZ_AMGM01000110.1"/>
</dbReference>
<gene>
    <name evidence="2" type="ORF">B879_03810</name>
</gene>
<dbReference type="Proteomes" id="UP000004478">
    <property type="component" value="Unassembled WGS sequence"/>
</dbReference>
<organism evidence="2 3">
    <name type="scientific">Cecembia lonarensis (strain CCUG 58316 / KCTC 22772 / LW9)</name>
    <dbReference type="NCBI Taxonomy" id="1225176"/>
    <lineage>
        <taxon>Bacteria</taxon>
        <taxon>Pseudomonadati</taxon>
        <taxon>Bacteroidota</taxon>
        <taxon>Cytophagia</taxon>
        <taxon>Cytophagales</taxon>
        <taxon>Cyclobacteriaceae</taxon>
        <taxon>Cecembia</taxon>
    </lineage>
</organism>
<feature type="domain" description="PIN" evidence="1">
    <location>
        <begin position="3"/>
        <end position="118"/>
    </location>
</feature>
<sequence>MELLDANFILRYLLRDNEEHFLVVRDIIEKNHLTIPDFIFAETVYVLEKVYKVPRLEINSVLMGLLGYTNIHNNRKDVLIKSLDLYSSHNLDFADALLISYCQMTKDGKLHTFDKKILKFISS</sequence>
<dbReference type="PATRIC" id="fig|1225176.3.peg.4061"/>
<dbReference type="OrthoDB" id="9789052at2"/>
<dbReference type="Gene3D" id="3.40.50.1010">
    <property type="entry name" value="5'-nuclease"/>
    <property type="match status" value="1"/>
</dbReference>
<dbReference type="InterPro" id="IPR029060">
    <property type="entry name" value="PIN-like_dom_sf"/>
</dbReference>
<evidence type="ECO:0000313" key="3">
    <source>
        <dbReference type="Proteomes" id="UP000004478"/>
    </source>
</evidence>
<dbReference type="InterPro" id="IPR002716">
    <property type="entry name" value="PIN_dom"/>
</dbReference>
<name>K1L673_CECL9</name>
<comment type="caution">
    <text evidence="2">The sequence shown here is derived from an EMBL/GenBank/DDBJ whole genome shotgun (WGS) entry which is preliminary data.</text>
</comment>
<dbReference type="SUPFAM" id="SSF88723">
    <property type="entry name" value="PIN domain-like"/>
    <property type="match status" value="1"/>
</dbReference>
<accession>K1L673</accession>
<dbReference type="Pfam" id="PF01850">
    <property type="entry name" value="PIN"/>
    <property type="match status" value="1"/>
</dbReference>
<proteinExistence type="predicted"/>